<dbReference type="InterPro" id="IPR025665">
    <property type="entry name" value="Beta-barrel_OMP_2"/>
</dbReference>
<name>A0A927AU90_9BACT</name>
<evidence type="ECO:0000256" key="1">
    <source>
        <dbReference type="SAM" id="MobiDB-lite"/>
    </source>
</evidence>
<feature type="region of interest" description="Disordered" evidence="1">
    <location>
        <begin position="25"/>
        <end position="118"/>
    </location>
</feature>
<organism evidence="4 5">
    <name type="scientific">Spirosoma profusum</name>
    <dbReference type="NCBI Taxonomy" id="2771354"/>
    <lineage>
        <taxon>Bacteria</taxon>
        <taxon>Pseudomonadati</taxon>
        <taxon>Bacteroidota</taxon>
        <taxon>Cytophagia</taxon>
        <taxon>Cytophagales</taxon>
        <taxon>Cytophagaceae</taxon>
        <taxon>Spirosoma</taxon>
    </lineage>
</organism>
<reference evidence="4" key="1">
    <citation type="submission" date="2020-09" db="EMBL/GenBank/DDBJ databases">
        <authorList>
            <person name="Kim M.K."/>
        </authorList>
    </citation>
    <scope>NUCLEOTIDE SEQUENCE</scope>
    <source>
        <strain evidence="4">BT702</strain>
    </source>
</reference>
<feature type="signal peptide" evidence="2">
    <location>
        <begin position="1"/>
        <end position="21"/>
    </location>
</feature>
<feature type="chain" id="PRO_5037528815" evidence="2">
    <location>
        <begin position="22"/>
        <end position="292"/>
    </location>
</feature>
<evidence type="ECO:0000313" key="5">
    <source>
        <dbReference type="Proteomes" id="UP000598820"/>
    </source>
</evidence>
<protein>
    <submittedName>
        <fullName evidence="4">Outer membrane beta-barrel protein</fullName>
    </submittedName>
</protein>
<feature type="compositionally biased region" description="Low complexity" evidence="1">
    <location>
        <begin position="57"/>
        <end position="97"/>
    </location>
</feature>
<proteinExistence type="predicted"/>
<keyword evidence="5" id="KW-1185">Reference proteome</keyword>
<dbReference type="AlphaFoldDB" id="A0A927AU90"/>
<gene>
    <name evidence="4" type="ORF">IC229_20615</name>
</gene>
<keyword evidence="2" id="KW-0732">Signal</keyword>
<sequence length="292" mass="30957">MMKTYVPLLAMCLGSFGLAQAQTTTTTTTNSTYSTSPATTDTTYRSSSMTTDSSNMAPTTNSTNMAPTTNSSNSSMSNSNMNSAPTRTNESTTTTTTYNSGDASMNSSDAAPKSERSWGKQGKFGIYAGVNFSRFVNEPIPDGAYRAGWQAGLYGRTGGTIFGQLGVEYRTSTSNLVRSGTGQPSQTAGEIRGQIDQQFVAIPAYVGVRVGSALGLRIQVGAELSTMIINSSNQFGIGKDDVRRTLLNGLGGVGINLGPLTLDAVYNLGLQNVFDNNDTKRNMLAFNLGFRF</sequence>
<dbReference type="Pfam" id="PF13568">
    <property type="entry name" value="OMP_b-brl_2"/>
    <property type="match status" value="1"/>
</dbReference>
<accession>A0A927AU90</accession>
<evidence type="ECO:0000259" key="3">
    <source>
        <dbReference type="Pfam" id="PF13568"/>
    </source>
</evidence>
<feature type="compositionally biased region" description="Polar residues" evidence="1">
    <location>
        <begin position="47"/>
        <end position="56"/>
    </location>
</feature>
<feature type="compositionally biased region" description="Low complexity" evidence="1">
    <location>
        <begin position="25"/>
        <end position="46"/>
    </location>
</feature>
<comment type="caution">
    <text evidence="4">The sequence shown here is derived from an EMBL/GenBank/DDBJ whole genome shotgun (WGS) entry which is preliminary data.</text>
</comment>
<feature type="compositionally biased region" description="Polar residues" evidence="1">
    <location>
        <begin position="98"/>
        <end position="109"/>
    </location>
</feature>
<dbReference type="EMBL" id="JACWZY010000019">
    <property type="protein sequence ID" value="MBD2703062.1"/>
    <property type="molecule type" value="Genomic_DNA"/>
</dbReference>
<evidence type="ECO:0000256" key="2">
    <source>
        <dbReference type="SAM" id="SignalP"/>
    </source>
</evidence>
<evidence type="ECO:0000313" key="4">
    <source>
        <dbReference type="EMBL" id="MBD2703062.1"/>
    </source>
</evidence>
<feature type="domain" description="Outer membrane protein beta-barrel" evidence="3">
    <location>
        <begin position="123"/>
        <end position="275"/>
    </location>
</feature>
<dbReference type="Proteomes" id="UP000598820">
    <property type="component" value="Unassembled WGS sequence"/>
</dbReference>